<dbReference type="Gene3D" id="3.40.720.10">
    <property type="entry name" value="Alkaline Phosphatase, subunit A"/>
    <property type="match status" value="1"/>
</dbReference>
<protein>
    <recommendedName>
        <fullName evidence="4">Sulfatase</fullName>
    </recommendedName>
</protein>
<organism evidence="2 3">
    <name type="scientific">Posidoniimonas polymericola</name>
    <dbReference type="NCBI Taxonomy" id="2528002"/>
    <lineage>
        <taxon>Bacteria</taxon>
        <taxon>Pseudomonadati</taxon>
        <taxon>Planctomycetota</taxon>
        <taxon>Planctomycetia</taxon>
        <taxon>Pirellulales</taxon>
        <taxon>Lacipirellulaceae</taxon>
        <taxon>Posidoniimonas</taxon>
    </lineage>
</organism>
<feature type="region of interest" description="Disordered" evidence="1">
    <location>
        <begin position="165"/>
        <end position="185"/>
    </location>
</feature>
<accession>A0A5C5YM67</accession>
<proteinExistence type="predicted"/>
<evidence type="ECO:0000313" key="3">
    <source>
        <dbReference type="Proteomes" id="UP000318478"/>
    </source>
</evidence>
<evidence type="ECO:0008006" key="4">
    <source>
        <dbReference type="Google" id="ProtNLM"/>
    </source>
</evidence>
<evidence type="ECO:0000256" key="1">
    <source>
        <dbReference type="SAM" id="MobiDB-lite"/>
    </source>
</evidence>
<dbReference type="AlphaFoldDB" id="A0A5C5YM67"/>
<sequence>MSTDNLIVISIDGLRASALGAYGNTWHQTPAFDALAAQSTVCSQLLAEHWAPEQFWSSVWGPNADGSRQSLPSHALELGWRSLLVTDDATAADLDAASGFETADIVPPSDLQAPADSVEQTAAAATLSALLEAIELTPGDRPLLAWAHLRFAAGPWDAPLSLVDDLRDDDDPEAEPSLLPPSGALADLAEPDDARFLATLRYSAQVVALDRCLGIVLQALPEVLEGRPYRLAVLGTRGFALGEHGRLGDEYRPYNECRQLPVLLHRSQEPSHARRRGLLTNADLPALLLGEEPSPRKKVILHAPKGGAVQDEHWKLCVPSDAEPELYSKPDDTWEMNDVAVRHRHEVEELQAALTDASTTANAKPA</sequence>
<reference evidence="2 3" key="1">
    <citation type="submission" date="2019-02" db="EMBL/GenBank/DDBJ databases">
        <title>Deep-cultivation of Planctomycetes and their phenomic and genomic characterization uncovers novel biology.</title>
        <authorList>
            <person name="Wiegand S."/>
            <person name="Jogler M."/>
            <person name="Boedeker C."/>
            <person name="Pinto D."/>
            <person name="Vollmers J."/>
            <person name="Rivas-Marin E."/>
            <person name="Kohn T."/>
            <person name="Peeters S.H."/>
            <person name="Heuer A."/>
            <person name="Rast P."/>
            <person name="Oberbeckmann S."/>
            <person name="Bunk B."/>
            <person name="Jeske O."/>
            <person name="Meyerdierks A."/>
            <person name="Storesund J.E."/>
            <person name="Kallscheuer N."/>
            <person name="Luecker S."/>
            <person name="Lage O.M."/>
            <person name="Pohl T."/>
            <person name="Merkel B.J."/>
            <person name="Hornburger P."/>
            <person name="Mueller R.-W."/>
            <person name="Bruemmer F."/>
            <person name="Labrenz M."/>
            <person name="Spormann A.M."/>
            <person name="Op Den Camp H."/>
            <person name="Overmann J."/>
            <person name="Amann R."/>
            <person name="Jetten M.S.M."/>
            <person name="Mascher T."/>
            <person name="Medema M.H."/>
            <person name="Devos D.P."/>
            <person name="Kaster A.-K."/>
            <person name="Ovreas L."/>
            <person name="Rohde M."/>
            <person name="Galperin M.Y."/>
            <person name="Jogler C."/>
        </authorList>
    </citation>
    <scope>NUCLEOTIDE SEQUENCE [LARGE SCALE GENOMIC DNA]</scope>
    <source>
        <strain evidence="2 3">Pla123a</strain>
    </source>
</reference>
<dbReference type="RefSeq" id="WP_146587732.1">
    <property type="nucleotide sequence ID" value="NZ_SJPO01000006.1"/>
</dbReference>
<keyword evidence="3" id="KW-1185">Reference proteome</keyword>
<dbReference type="OrthoDB" id="265007at2"/>
<name>A0A5C5YM67_9BACT</name>
<evidence type="ECO:0000313" key="2">
    <source>
        <dbReference type="EMBL" id="TWT75919.1"/>
    </source>
</evidence>
<dbReference type="SUPFAM" id="SSF53649">
    <property type="entry name" value="Alkaline phosphatase-like"/>
    <property type="match status" value="1"/>
</dbReference>
<dbReference type="EMBL" id="SJPO01000006">
    <property type="protein sequence ID" value="TWT75919.1"/>
    <property type="molecule type" value="Genomic_DNA"/>
</dbReference>
<dbReference type="Proteomes" id="UP000318478">
    <property type="component" value="Unassembled WGS sequence"/>
</dbReference>
<dbReference type="InterPro" id="IPR017850">
    <property type="entry name" value="Alkaline_phosphatase_core_sf"/>
</dbReference>
<gene>
    <name evidence="2" type="ORF">Pla123a_27040</name>
</gene>
<comment type="caution">
    <text evidence="2">The sequence shown here is derived from an EMBL/GenBank/DDBJ whole genome shotgun (WGS) entry which is preliminary data.</text>
</comment>